<organism evidence="6 7">
    <name type="scientific">Oleiphilus messinensis</name>
    <dbReference type="NCBI Taxonomy" id="141451"/>
    <lineage>
        <taxon>Bacteria</taxon>
        <taxon>Pseudomonadati</taxon>
        <taxon>Pseudomonadota</taxon>
        <taxon>Gammaproteobacteria</taxon>
        <taxon>Oceanospirillales</taxon>
        <taxon>Oleiphilaceae</taxon>
        <taxon>Oleiphilus</taxon>
    </lineage>
</organism>
<proteinExistence type="predicted"/>
<evidence type="ECO:0000256" key="3">
    <source>
        <dbReference type="ARBA" id="ARBA00023098"/>
    </source>
</evidence>
<dbReference type="InterPro" id="IPR016035">
    <property type="entry name" value="Acyl_Trfase/lysoPLipase"/>
</dbReference>
<evidence type="ECO:0000256" key="1">
    <source>
        <dbReference type="ARBA" id="ARBA00022801"/>
    </source>
</evidence>
<keyword evidence="3 4" id="KW-0443">Lipid metabolism</keyword>
<feature type="active site" description="Nucleophile" evidence="4">
    <location>
        <position position="178"/>
    </location>
</feature>
<dbReference type="Gene3D" id="3.40.1090.10">
    <property type="entry name" value="Cytosolic phospholipase A2 catalytic domain"/>
    <property type="match status" value="1"/>
</dbReference>
<dbReference type="Pfam" id="PF11815">
    <property type="entry name" value="DUF3336"/>
    <property type="match status" value="1"/>
</dbReference>
<dbReference type="RefSeq" id="WP_087462268.1">
    <property type="nucleotide sequence ID" value="NZ_CP021425.1"/>
</dbReference>
<dbReference type="GO" id="GO:0004806">
    <property type="term" value="F:triacylglycerol lipase activity"/>
    <property type="evidence" value="ECO:0007669"/>
    <property type="project" value="InterPro"/>
</dbReference>
<dbReference type="EMBL" id="CP021425">
    <property type="protein sequence ID" value="ARU57365.1"/>
    <property type="molecule type" value="Genomic_DNA"/>
</dbReference>
<feature type="active site" description="Proton acceptor" evidence="4">
    <location>
        <position position="318"/>
    </location>
</feature>
<dbReference type="GO" id="GO:0016042">
    <property type="term" value="P:lipid catabolic process"/>
    <property type="evidence" value="ECO:0007669"/>
    <property type="project" value="UniProtKB-UniRule"/>
</dbReference>
<dbReference type="Proteomes" id="UP000196027">
    <property type="component" value="Chromosome"/>
</dbReference>
<evidence type="ECO:0000313" key="6">
    <source>
        <dbReference type="EMBL" id="ARU57365.1"/>
    </source>
</evidence>
<dbReference type="InterPro" id="IPR021771">
    <property type="entry name" value="Triacylglycerol_lipase_N"/>
</dbReference>
<dbReference type="CDD" id="cd07206">
    <property type="entry name" value="Pat_TGL3-4-5_SDP1"/>
    <property type="match status" value="1"/>
</dbReference>
<reference evidence="6 7" key="1">
    <citation type="submission" date="2017-05" db="EMBL/GenBank/DDBJ databases">
        <title>Genomic insights into alkan degradation activity of Oleiphilus messinensis.</title>
        <authorList>
            <person name="Kozyavkin S.A."/>
            <person name="Slesarev A.I."/>
            <person name="Golyshin P.N."/>
            <person name="Korzhenkov A."/>
            <person name="Golyshina O.N."/>
            <person name="Toshchakov S.V."/>
        </authorList>
    </citation>
    <scope>NUCLEOTIDE SEQUENCE [LARGE SCALE GENOMIC DNA]</scope>
    <source>
        <strain evidence="6 7">ME102</strain>
    </source>
</reference>
<evidence type="ECO:0000313" key="7">
    <source>
        <dbReference type="Proteomes" id="UP000196027"/>
    </source>
</evidence>
<evidence type="ECO:0000256" key="4">
    <source>
        <dbReference type="PROSITE-ProRule" id="PRU01161"/>
    </source>
</evidence>
<sequence>MVGKIKNLRKALAEATTYERWIAIALELDYLERKVEWKESFRCNLYNYELIYHRLNQLKVLHEQKNVAELARALREGLHHDLGNMGNPALYERSYVGTKHLIEEYVSQVCFALNYVCDSELPDLAGQKKVEFFKDTLLSFGRPALLLSGGASLGVFHIGVVKALWTRGLLPKIIAGSSVGSIIAGMLGTHTDAELPGMWDPETHNLRAWKWNGLFKGFLGKGFMDPKTLRACLRSNIGEFSFQEAYERTGRSINITVSPTEHHQMPRLLSRYTSPYLLVWSASQASCSVPGIFPPTKLLKKDESGELTAYMPKLRWVDGSVVSDLPIERLMHLYDVNFSIVSQTNPHIVPFLTHQKNRQNAGMLTWPGRFLKSEVEFRGKALFDFLRKRIGPEALRQLSGQAYTILAQSYYGDVTIAPQYDYRHYASLLKNPTNEFVNEMILAGERATWPKIAMIKTHAKISQTLERCIARAEEKCVAEAPVLRLKKGNAA</sequence>
<keyword evidence="7" id="KW-1185">Reference proteome</keyword>
<evidence type="ECO:0000259" key="5">
    <source>
        <dbReference type="PROSITE" id="PS51635"/>
    </source>
</evidence>
<gene>
    <name evidence="6" type="ORF">OLMES_3325</name>
</gene>
<name>A0A1Y0ID19_9GAMM</name>
<keyword evidence="2 4" id="KW-0442">Lipid degradation</keyword>
<dbReference type="KEGG" id="ome:OLMES_3325"/>
<dbReference type="InterPro" id="IPR050301">
    <property type="entry name" value="NTE"/>
</dbReference>
<accession>A0A1Y0ID19</accession>
<dbReference type="OrthoDB" id="7055653at2"/>
<evidence type="ECO:0000256" key="2">
    <source>
        <dbReference type="ARBA" id="ARBA00022963"/>
    </source>
</evidence>
<dbReference type="AlphaFoldDB" id="A0A1Y0ID19"/>
<feature type="short sequence motif" description="GXSXG" evidence="4">
    <location>
        <begin position="176"/>
        <end position="180"/>
    </location>
</feature>
<dbReference type="PANTHER" id="PTHR14226:SF10">
    <property type="entry name" value="TRIACYLGLYCEROL LIPASE 4-RELATED"/>
    <property type="match status" value="1"/>
</dbReference>
<dbReference type="InterPro" id="IPR002641">
    <property type="entry name" value="PNPLA_dom"/>
</dbReference>
<feature type="domain" description="PNPLA" evidence="5">
    <location>
        <begin position="145"/>
        <end position="331"/>
    </location>
</feature>
<dbReference type="PANTHER" id="PTHR14226">
    <property type="entry name" value="NEUROPATHY TARGET ESTERASE/SWISS CHEESE D.MELANOGASTER"/>
    <property type="match status" value="1"/>
</dbReference>
<dbReference type="Pfam" id="PF01734">
    <property type="entry name" value="Patatin"/>
    <property type="match status" value="1"/>
</dbReference>
<comment type="caution">
    <text evidence="4">Lacks conserved residue(s) required for the propagation of feature annotation.</text>
</comment>
<protein>
    <submittedName>
        <fullName evidence="6">Alpha-beta hydrolase family esterase</fullName>
    </submittedName>
</protein>
<dbReference type="PROSITE" id="PS51635">
    <property type="entry name" value="PNPLA"/>
    <property type="match status" value="1"/>
</dbReference>
<keyword evidence="1 4" id="KW-0378">Hydrolase</keyword>
<dbReference type="SUPFAM" id="SSF52151">
    <property type="entry name" value="FabD/lysophospholipase-like"/>
    <property type="match status" value="1"/>
</dbReference>